<proteinExistence type="predicted"/>
<dbReference type="AlphaFoldDB" id="A0A382W8E5"/>
<sequence>MSMRNPAPLPVFALAKSKEVIA</sequence>
<protein>
    <submittedName>
        <fullName evidence="1">Uncharacterized protein</fullName>
    </submittedName>
</protein>
<accession>A0A382W8E5</accession>
<gene>
    <name evidence="1" type="ORF">METZ01_LOCUS407833</name>
</gene>
<reference evidence="1" key="1">
    <citation type="submission" date="2018-05" db="EMBL/GenBank/DDBJ databases">
        <authorList>
            <person name="Lanie J.A."/>
            <person name="Ng W.-L."/>
            <person name="Kazmierczak K.M."/>
            <person name="Andrzejewski T.M."/>
            <person name="Davidsen T.M."/>
            <person name="Wayne K.J."/>
            <person name="Tettelin H."/>
            <person name="Glass J.I."/>
            <person name="Rusch D."/>
            <person name="Podicherti R."/>
            <person name="Tsui H.-C.T."/>
            <person name="Winkler M.E."/>
        </authorList>
    </citation>
    <scope>NUCLEOTIDE SEQUENCE</scope>
</reference>
<evidence type="ECO:0000313" key="1">
    <source>
        <dbReference type="EMBL" id="SVD54979.1"/>
    </source>
</evidence>
<dbReference type="EMBL" id="UINC01157793">
    <property type="protein sequence ID" value="SVD54979.1"/>
    <property type="molecule type" value="Genomic_DNA"/>
</dbReference>
<organism evidence="1">
    <name type="scientific">marine metagenome</name>
    <dbReference type="NCBI Taxonomy" id="408172"/>
    <lineage>
        <taxon>unclassified sequences</taxon>
        <taxon>metagenomes</taxon>
        <taxon>ecological metagenomes</taxon>
    </lineage>
</organism>
<name>A0A382W8E5_9ZZZZ</name>